<protein>
    <submittedName>
        <fullName evidence="4">Fe-S-containing hydro-lyase</fullName>
    </submittedName>
</protein>
<dbReference type="AlphaFoldDB" id="A0A7T5JN10"/>
<dbReference type="KEGG" id="bcop:JD108_17185"/>
<dbReference type="EMBL" id="CP073708">
    <property type="protein sequence ID" value="QUO40688.1"/>
    <property type="molecule type" value="Genomic_DNA"/>
</dbReference>
<dbReference type="NCBIfam" id="NF005310">
    <property type="entry name" value="PRK06842.1"/>
    <property type="match status" value="1"/>
</dbReference>
<dbReference type="Gene3D" id="3.20.130.10">
    <property type="entry name" value="Fe-S hydro-lyase, tartrate dehydratase beta-type, catalytic domain"/>
    <property type="match status" value="1"/>
</dbReference>
<accession>A0A7T5JN10</accession>
<sequence>MPAIDITTPLLGEAVDSLRAGDRVLISGVIYAARDAAHKRMTEALERGEQLPFDVSGQVIYYVGPTPAKPGQVIGSAGPTTSGRMDAYTPRLLRLGLKGMIGKGYRNQEVREAIVACGAVYLAAVGGSGALLAKTIRSQEVIAYEDLGPEAVRRLVVEKFPAVVIYDRYGNDLYQQGVERYRKSD</sequence>
<comment type="similarity">
    <text evidence="1">Belongs to the class-I fumarase family.</text>
</comment>
<dbReference type="Pfam" id="PF05683">
    <property type="entry name" value="Fumerase_C"/>
    <property type="match status" value="1"/>
</dbReference>
<evidence type="ECO:0000259" key="3">
    <source>
        <dbReference type="Pfam" id="PF05683"/>
    </source>
</evidence>
<dbReference type="EMBL" id="CP066308">
    <property type="protein sequence ID" value="QQE73606.1"/>
    <property type="molecule type" value="Genomic_DNA"/>
</dbReference>
<gene>
    <name evidence="4" type="ORF">JD108_17185</name>
    <name evidence="5" type="ORF">KDJ56_17130</name>
</gene>
<evidence type="ECO:0000256" key="2">
    <source>
        <dbReference type="ARBA" id="ARBA00023239"/>
    </source>
</evidence>
<dbReference type="InterPro" id="IPR004647">
    <property type="entry name" value="Fe-S_hydro-lyase_TtdB-typ_cat"/>
</dbReference>
<evidence type="ECO:0000256" key="1">
    <source>
        <dbReference type="ARBA" id="ARBA00008876"/>
    </source>
</evidence>
<evidence type="ECO:0000313" key="5">
    <source>
        <dbReference type="EMBL" id="QUO40688.1"/>
    </source>
</evidence>
<dbReference type="PANTHER" id="PTHR43351:SF2">
    <property type="entry name" value="L(+)-TARTRATE DEHYDRATASE SUBUNIT BETA-RELATED"/>
    <property type="match status" value="1"/>
</dbReference>
<dbReference type="SUPFAM" id="SSF117457">
    <property type="entry name" value="FumA C-terminal domain-like"/>
    <property type="match status" value="1"/>
</dbReference>
<reference evidence="4 6" key="1">
    <citation type="submission" date="2020-12" db="EMBL/GenBank/DDBJ databases">
        <title>strain FJAT-54423T represents a novel species of the genus Brevibacillus.</title>
        <authorList>
            <person name="Tang R."/>
        </authorList>
    </citation>
    <scope>NUCLEOTIDE SEQUENCE [LARGE SCALE GENOMIC DNA]</scope>
    <source>
        <strain evidence="4 6">FJAT-54423</strain>
    </source>
</reference>
<dbReference type="GO" id="GO:0016836">
    <property type="term" value="F:hydro-lyase activity"/>
    <property type="evidence" value="ECO:0007669"/>
    <property type="project" value="InterPro"/>
</dbReference>
<dbReference type="RefSeq" id="WP_198827213.1">
    <property type="nucleotide sequence ID" value="NZ_CP066308.1"/>
</dbReference>
<proteinExistence type="inferred from homology"/>
<name>A0A7T5JN10_9BACL</name>
<dbReference type="InterPro" id="IPR036660">
    <property type="entry name" value="Fe-S_hydroAse_TtdB_cat_sf"/>
</dbReference>
<feature type="domain" description="Fe-S hydro-lyase tartrate dehydratase beta-type catalytic" evidence="3">
    <location>
        <begin position="4"/>
        <end position="176"/>
    </location>
</feature>
<organism evidence="4 6">
    <name type="scientific">Brevibacillus composti</name>
    <dbReference type="NCBI Taxonomy" id="2796470"/>
    <lineage>
        <taxon>Bacteria</taxon>
        <taxon>Bacillati</taxon>
        <taxon>Bacillota</taxon>
        <taxon>Bacilli</taxon>
        <taxon>Bacillales</taxon>
        <taxon>Paenibacillaceae</taxon>
        <taxon>Brevibacillus</taxon>
    </lineage>
</organism>
<dbReference type="NCBIfam" id="TIGR00723">
    <property type="entry name" value="ttdB_fumA_fumB"/>
    <property type="match status" value="1"/>
</dbReference>
<keyword evidence="7" id="KW-1185">Reference proteome</keyword>
<evidence type="ECO:0000313" key="4">
    <source>
        <dbReference type="EMBL" id="QQE73606.1"/>
    </source>
</evidence>
<dbReference type="PANTHER" id="PTHR43351">
    <property type="entry name" value="L(+)-TARTRATE DEHYDRATASE SUBUNIT BETA"/>
    <property type="match status" value="1"/>
</dbReference>
<evidence type="ECO:0000313" key="7">
    <source>
        <dbReference type="Proteomes" id="UP000677234"/>
    </source>
</evidence>
<keyword evidence="2 4" id="KW-0456">Lyase</keyword>
<dbReference type="Proteomes" id="UP000677234">
    <property type="component" value="Chromosome"/>
</dbReference>
<reference evidence="5" key="2">
    <citation type="submission" date="2021-04" db="EMBL/GenBank/DDBJ databases">
        <title>Brevibacillus composti FJAT-54423, complete genome.</title>
        <authorList>
            <person name="Tang R."/>
        </authorList>
    </citation>
    <scope>NUCLEOTIDE SEQUENCE</scope>
    <source>
        <strain evidence="5">FJAT-54424</strain>
    </source>
</reference>
<evidence type="ECO:0000313" key="6">
    <source>
        <dbReference type="Proteomes" id="UP000595847"/>
    </source>
</evidence>
<dbReference type="Proteomes" id="UP000595847">
    <property type="component" value="Chromosome"/>
</dbReference>